<sequence>MDKVTVVDEVTQVLTIDEVTKVTVLDEIIQIVTLGEQGPPGPPGSNGEATTYISKQANANISGGFVVQIVGTNLVDYADKDDSSSMNNVLGITTNAAIQGSQVNVQVGGELVEPTWSWTVGMPIYLGNAGQLTQTVPTTGFLLQVAIPTSSTSLIVGAKQPILLTQN</sequence>
<name>A0A2U3L920_9FIRM</name>
<evidence type="ECO:0000313" key="2">
    <source>
        <dbReference type="Proteomes" id="UP000238916"/>
    </source>
</evidence>
<accession>A0A2U3L920</accession>
<dbReference type="EMBL" id="OMOF01000351">
    <property type="protein sequence ID" value="SPF48435.1"/>
    <property type="molecule type" value="Genomic_DNA"/>
</dbReference>
<evidence type="ECO:0000313" key="1">
    <source>
        <dbReference type="EMBL" id="SPF48435.1"/>
    </source>
</evidence>
<protein>
    <submittedName>
        <fullName evidence="1">Uncharacterized protein</fullName>
    </submittedName>
</protein>
<dbReference type="Proteomes" id="UP000238916">
    <property type="component" value="Unassembled WGS sequence"/>
</dbReference>
<organism evidence="1 2">
    <name type="scientific">Candidatus Desulfosporosinus infrequens</name>
    <dbReference type="NCBI Taxonomy" id="2043169"/>
    <lineage>
        <taxon>Bacteria</taxon>
        <taxon>Bacillati</taxon>
        <taxon>Bacillota</taxon>
        <taxon>Clostridia</taxon>
        <taxon>Eubacteriales</taxon>
        <taxon>Desulfitobacteriaceae</taxon>
        <taxon>Desulfosporosinus</taxon>
    </lineage>
</organism>
<gene>
    <name evidence="1" type="ORF">SBF1_4140018</name>
</gene>
<dbReference type="OrthoDB" id="7018616at2"/>
<dbReference type="AlphaFoldDB" id="A0A2U3L920"/>
<reference evidence="2" key="1">
    <citation type="submission" date="2018-02" db="EMBL/GenBank/DDBJ databases">
        <authorList>
            <person name="Hausmann B."/>
        </authorList>
    </citation>
    <scope>NUCLEOTIDE SEQUENCE [LARGE SCALE GENOMIC DNA]</scope>
    <source>
        <strain evidence="2">Peat soil MAG SbF1</strain>
    </source>
</reference>
<proteinExistence type="predicted"/>